<dbReference type="InterPro" id="IPR018062">
    <property type="entry name" value="HTH_AraC-typ_CS"/>
</dbReference>
<dbReference type="InterPro" id="IPR051552">
    <property type="entry name" value="HptR"/>
</dbReference>
<dbReference type="InterPro" id="IPR009057">
    <property type="entry name" value="Homeodomain-like_sf"/>
</dbReference>
<evidence type="ECO:0000256" key="2">
    <source>
        <dbReference type="ARBA" id="ARBA00022490"/>
    </source>
</evidence>
<keyword evidence="6 11" id="KW-0238">DNA-binding</keyword>
<dbReference type="Pfam" id="PF00072">
    <property type="entry name" value="Response_reg"/>
    <property type="match status" value="1"/>
</dbReference>
<keyword evidence="12" id="KW-1185">Reference proteome</keyword>
<name>A0A428N929_9BACI</name>
<evidence type="ECO:0000259" key="9">
    <source>
        <dbReference type="PROSITE" id="PS01124"/>
    </source>
</evidence>
<evidence type="ECO:0000256" key="4">
    <source>
        <dbReference type="ARBA" id="ARBA00023012"/>
    </source>
</evidence>
<protein>
    <submittedName>
        <fullName evidence="11">DNA-binding response regulator</fullName>
    </submittedName>
</protein>
<evidence type="ECO:0000256" key="3">
    <source>
        <dbReference type="ARBA" id="ARBA00022553"/>
    </source>
</evidence>
<evidence type="ECO:0000259" key="10">
    <source>
        <dbReference type="PROSITE" id="PS50110"/>
    </source>
</evidence>
<dbReference type="InterPro" id="IPR018060">
    <property type="entry name" value="HTH_AraC"/>
</dbReference>
<evidence type="ECO:0000256" key="6">
    <source>
        <dbReference type="ARBA" id="ARBA00023125"/>
    </source>
</evidence>
<keyword evidence="2" id="KW-0963">Cytoplasm</keyword>
<evidence type="ECO:0000313" key="12">
    <source>
        <dbReference type="Proteomes" id="UP000275076"/>
    </source>
</evidence>
<dbReference type="InterPro" id="IPR011006">
    <property type="entry name" value="CheY-like_superfamily"/>
</dbReference>
<evidence type="ECO:0000256" key="1">
    <source>
        <dbReference type="ARBA" id="ARBA00004496"/>
    </source>
</evidence>
<dbReference type="GO" id="GO:0005737">
    <property type="term" value="C:cytoplasm"/>
    <property type="evidence" value="ECO:0007669"/>
    <property type="project" value="UniProtKB-SubCell"/>
</dbReference>
<proteinExistence type="predicted"/>
<keyword evidence="4" id="KW-0902">Two-component regulatory system</keyword>
<evidence type="ECO:0000256" key="5">
    <source>
        <dbReference type="ARBA" id="ARBA00023015"/>
    </source>
</evidence>
<gene>
    <name evidence="11" type="ORF">D7Z54_03145</name>
</gene>
<dbReference type="PROSITE" id="PS01124">
    <property type="entry name" value="HTH_ARAC_FAMILY_2"/>
    <property type="match status" value="1"/>
</dbReference>
<dbReference type="GO" id="GO:0003700">
    <property type="term" value="F:DNA-binding transcription factor activity"/>
    <property type="evidence" value="ECO:0007669"/>
    <property type="project" value="InterPro"/>
</dbReference>
<sequence length="548" mass="64079">MWKVVIIDDDDSVLRGMKKIIPWETLDCEWGGEAKNGESGSMLVRETEPDLIITDIYMPVKNGLDMIEELRHEGYEGKVIILSGYSDFEYARKAMRLSIDDYLSKPASRTTIEEVLKKVIGRLEERKMEKLEFAGLREKVQLYEPVIEKEWIKSLITGTNVVKDVPELADDYIKQWNNKDHVTVLIAYTKQLKRSDLFQKDWYLFRFASNNVIKEAAQQWFDDFHFVEFHTHQAALFIHIPKEDTRNDNEDILALIRDLEQSIKAYLQVDVVITSGQVKQNWREISHSTKEAIENLPESVSHGVSFNGKNEVSMREKEQSKRITLLADSIEINQKLSDAIRYADEKRACAVMDSLFERLSNQPFHQPSAVHLGIEMWTMMTYSLFDIGIRISDMFPGDFDIYEELSTKQSWEELSVRLKEIVMKICHHQKWDENLKHRQIVEQMIDFVQERLHENITLHDLAEELYISRNYLGRIFKSVVGEPFKDYLTRIRMEKAKSMIQEGYHLMYEISENVGYGNPAYFSTIFKKHTGYTPTELIQKRTTEGSSP</sequence>
<dbReference type="Proteomes" id="UP000275076">
    <property type="component" value="Unassembled WGS sequence"/>
</dbReference>
<evidence type="ECO:0000256" key="8">
    <source>
        <dbReference type="PROSITE-ProRule" id="PRU00169"/>
    </source>
</evidence>
<dbReference type="SUPFAM" id="SSF46689">
    <property type="entry name" value="Homeodomain-like"/>
    <property type="match status" value="2"/>
</dbReference>
<comment type="subcellular location">
    <subcellularLocation>
        <location evidence="1">Cytoplasm</location>
    </subcellularLocation>
</comment>
<accession>A0A428N929</accession>
<dbReference type="CDD" id="cd17536">
    <property type="entry name" value="REC_YesN-like"/>
    <property type="match status" value="1"/>
</dbReference>
<feature type="domain" description="HTH araC/xylS-type" evidence="9">
    <location>
        <begin position="442"/>
        <end position="540"/>
    </location>
</feature>
<keyword evidence="5" id="KW-0805">Transcription regulation</keyword>
<dbReference type="AlphaFoldDB" id="A0A428N929"/>
<dbReference type="PROSITE" id="PS50110">
    <property type="entry name" value="RESPONSE_REGULATORY"/>
    <property type="match status" value="1"/>
</dbReference>
<dbReference type="Gene3D" id="3.40.50.2300">
    <property type="match status" value="1"/>
</dbReference>
<dbReference type="GO" id="GO:0000160">
    <property type="term" value="P:phosphorelay signal transduction system"/>
    <property type="evidence" value="ECO:0007669"/>
    <property type="project" value="UniProtKB-KW"/>
</dbReference>
<evidence type="ECO:0000256" key="7">
    <source>
        <dbReference type="ARBA" id="ARBA00023163"/>
    </source>
</evidence>
<evidence type="ECO:0000313" key="11">
    <source>
        <dbReference type="EMBL" id="RSL34850.1"/>
    </source>
</evidence>
<dbReference type="Pfam" id="PF12833">
    <property type="entry name" value="HTH_18"/>
    <property type="match status" value="1"/>
</dbReference>
<dbReference type="PANTHER" id="PTHR42713">
    <property type="entry name" value="HISTIDINE KINASE-RELATED"/>
    <property type="match status" value="1"/>
</dbReference>
<keyword evidence="3 8" id="KW-0597">Phosphoprotein</keyword>
<feature type="modified residue" description="4-aspartylphosphate" evidence="8">
    <location>
        <position position="55"/>
    </location>
</feature>
<organism evidence="11 12">
    <name type="scientific">Salibacterium salarium</name>
    <dbReference type="NCBI Taxonomy" id="284579"/>
    <lineage>
        <taxon>Bacteria</taxon>
        <taxon>Bacillati</taxon>
        <taxon>Bacillota</taxon>
        <taxon>Bacilli</taxon>
        <taxon>Bacillales</taxon>
        <taxon>Bacillaceae</taxon>
    </lineage>
</organism>
<feature type="domain" description="Response regulatory" evidence="10">
    <location>
        <begin position="3"/>
        <end position="120"/>
    </location>
</feature>
<dbReference type="GO" id="GO:0043565">
    <property type="term" value="F:sequence-specific DNA binding"/>
    <property type="evidence" value="ECO:0007669"/>
    <property type="project" value="InterPro"/>
</dbReference>
<dbReference type="SMART" id="SM00448">
    <property type="entry name" value="REC"/>
    <property type="match status" value="1"/>
</dbReference>
<keyword evidence="7" id="KW-0804">Transcription</keyword>
<dbReference type="PROSITE" id="PS00041">
    <property type="entry name" value="HTH_ARAC_FAMILY_1"/>
    <property type="match status" value="1"/>
</dbReference>
<dbReference type="PANTHER" id="PTHR42713:SF3">
    <property type="entry name" value="TRANSCRIPTIONAL REGULATORY PROTEIN HPTR"/>
    <property type="match status" value="1"/>
</dbReference>
<dbReference type="SUPFAM" id="SSF52172">
    <property type="entry name" value="CheY-like"/>
    <property type="match status" value="1"/>
</dbReference>
<reference evidence="11 12" key="1">
    <citation type="submission" date="2018-10" db="EMBL/GenBank/DDBJ databases">
        <title>Draft genome sequence of Bacillus salarius IM0101, isolated from a hypersaline soil in Inner Mongolia, China.</title>
        <authorList>
            <person name="Yamprayoonswat W."/>
            <person name="Boonvisut S."/>
            <person name="Jumpathong W."/>
            <person name="Sittihan S."/>
            <person name="Ruangsuj P."/>
            <person name="Wanthongcharoen S."/>
            <person name="Thongpramul N."/>
            <person name="Pimmason S."/>
            <person name="Yu B."/>
            <person name="Yasawong M."/>
        </authorList>
    </citation>
    <scope>NUCLEOTIDE SEQUENCE [LARGE SCALE GENOMIC DNA]</scope>
    <source>
        <strain evidence="11 12">IM0101</strain>
    </source>
</reference>
<dbReference type="InterPro" id="IPR001789">
    <property type="entry name" value="Sig_transdc_resp-reg_receiver"/>
</dbReference>
<dbReference type="EMBL" id="RBVX01000002">
    <property type="protein sequence ID" value="RSL34850.1"/>
    <property type="molecule type" value="Genomic_DNA"/>
</dbReference>
<dbReference type="RefSeq" id="WP_125554372.1">
    <property type="nucleotide sequence ID" value="NZ_RBVX01000002.1"/>
</dbReference>
<dbReference type="SMART" id="SM00342">
    <property type="entry name" value="HTH_ARAC"/>
    <property type="match status" value="1"/>
</dbReference>
<dbReference type="OrthoDB" id="342399at2"/>
<dbReference type="Gene3D" id="1.10.10.60">
    <property type="entry name" value="Homeodomain-like"/>
    <property type="match status" value="2"/>
</dbReference>
<comment type="caution">
    <text evidence="11">The sequence shown here is derived from an EMBL/GenBank/DDBJ whole genome shotgun (WGS) entry which is preliminary data.</text>
</comment>